<evidence type="ECO:0000313" key="2">
    <source>
        <dbReference type="EMBL" id="AEK30650.1"/>
    </source>
</evidence>
<dbReference type="Pfam" id="PF13481">
    <property type="entry name" value="AAA_25"/>
    <property type="match status" value="1"/>
</dbReference>
<feature type="compositionally biased region" description="Basic residues" evidence="1">
    <location>
        <begin position="1"/>
        <end position="13"/>
    </location>
</feature>
<protein>
    <recommendedName>
        <fullName evidence="4">AAA family ATPase</fullName>
    </recommendedName>
</protein>
<dbReference type="Proteomes" id="UP000008394">
    <property type="component" value="Chromosome"/>
</dbReference>
<dbReference type="Gene3D" id="3.40.50.300">
    <property type="entry name" value="P-loop containing nucleotide triphosphate hydrolases"/>
    <property type="match status" value="1"/>
</dbReference>
<feature type="region of interest" description="Disordered" evidence="1">
    <location>
        <begin position="1"/>
        <end position="21"/>
    </location>
</feature>
<organism evidence="2 3">
    <name type="scientific">Bifidobacterium animalis subsp. lactis CNCM I-2494</name>
    <dbReference type="NCBI Taxonomy" id="1042403"/>
    <lineage>
        <taxon>Bacteria</taxon>
        <taxon>Bacillati</taxon>
        <taxon>Actinomycetota</taxon>
        <taxon>Actinomycetes</taxon>
        <taxon>Bifidobacteriales</taxon>
        <taxon>Bifidobacteriaceae</taxon>
        <taxon>Bifidobacterium</taxon>
    </lineage>
</organism>
<dbReference type="AlphaFoldDB" id="A0A806FZ08"/>
<reference evidence="2 3" key="1">
    <citation type="journal article" date="2011" name="J. Bacteriol.">
        <title>Genome Sequence of the Probiotic Strain Bifidobacterium animalis subsp. lactis CNCM I-2494.</title>
        <authorList>
            <person name="Chervaux C."/>
            <person name="Grimaldi C."/>
            <person name="Bolotin A."/>
            <person name="Quinquis B."/>
            <person name="Legrain-Raspaud S."/>
            <person name="van Hylckama Vlieg J.E."/>
            <person name="Denariaz G."/>
            <person name="Smokvina T."/>
        </authorList>
    </citation>
    <scope>NUCLEOTIDE SEQUENCE [LARGE SCALE GENOMIC DNA]</scope>
    <source>
        <strain evidence="2 3">CNCM I-2494</strain>
    </source>
</reference>
<evidence type="ECO:0000256" key="1">
    <source>
        <dbReference type="SAM" id="MobiDB-lite"/>
    </source>
</evidence>
<gene>
    <name evidence="2" type="ORF">BALAC2494_00057</name>
</gene>
<dbReference type="KEGG" id="bnm:BALAC2494_00057"/>
<dbReference type="EMBL" id="CP002915">
    <property type="protein sequence ID" value="AEK30650.1"/>
    <property type="molecule type" value="Genomic_DNA"/>
</dbReference>
<dbReference type="SUPFAM" id="SSF52540">
    <property type="entry name" value="P-loop containing nucleoside triphosphate hydrolases"/>
    <property type="match status" value="1"/>
</dbReference>
<evidence type="ECO:0000313" key="3">
    <source>
        <dbReference type="Proteomes" id="UP000008394"/>
    </source>
</evidence>
<accession>A0A806FZ08</accession>
<evidence type="ECO:0008006" key="4">
    <source>
        <dbReference type="Google" id="ProtNLM"/>
    </source>
</evidence>
<proteinExistence type="predicted"/>
<dbReference type="InterPro" id="IPR027417">
    <property type="entry name" value="P-loop_NTPase"/>
</dbReference>
<sequence>MGLPHRHTTRTTRRRTESTQMGVEVAANPQQQAIADALWDNVEKQARAQHDGRRIALTRACDVKVERPVFLHNPLVPTKVLTLIAGRAGVSKSTLSIDIAAKATLGKLTGDWQHQPVTVAFAAIEDDMGMQKARLQAAGADMNRVLFLTVDDTRDGNTVSTGLQLPDDTATLRDTLREHDVKLLVIDPITSCIDGNTDKRDDVRRSLDPLAATAQELGIAIIGILHFNKGGGYASDKVSGSHAFRDTVRSLILVAKDDETGECVVTLDKSSYTPQQGASYKYTLAPRFITDDDGERMEVPIIAGFTPTDTNVNEVINRNVTGGDTTGRAADNEVADWLTAYLAENGPTNCKQIAADAKDAEGYTFKQLQHARERLTSPRVIARKDPTYTGRGRRSLWELEQPECTSTYYAPSTHGVKYGA</sequence>
<name>A0A806FZ08_BIFAN</name>